<evidence type="ECO:0000313" key="1">
    <source>
        <dbReference type="EMBL" id="MEI4770999.1"/>
    </source>
</evidence>
<organism evidence="1 2">
    <name type="scientific">Psychrobacillus mangrovi</name>
    <dbReference type="NCBI Taxonomy" id="3117745"/>
    <lineage>
        <taxon>Bacteria</taxon>
        <taxon>Bacillati</taxon>
        <taxon>Bacillota</taxon>
        <taxon>Bacilli</taxon>
        <taxon>Bacillales</taxon>
        <taxon>Bacillaceae</taxon>
        <taxon>Psychrobacillus</taxon>
    </lineage>
</organism>
<name>A0ABU8F7K9_9BACI</name>
<reference evidence="1 2" key="1">
    <citation type="submission" date="2024-01" db="EMBL/GenBank/DDBJ databases">
        <title>Seven novel Bacillus-like species.</title>
        <authorList>
            <person name="Liu G."/>
        </authorList>
    </citation>
    <scope>NUCLEOTIDE SEQUENCE [LARGE SCALE GENOMIC DNA]</scope>
    <source>
        <strain evidence="1 2">FJAT-51614</strain>
    </source>
</reference>
<sequence length="58" mass="6912">MNEIVEERRLALVESMADILLELLSRRDIDTDTLTNYWGGETPIEFILEREEDEEVWN</sequence>
<evidence type="ECO:0000313" key="2">
    <source>
        <dbReference type="Proteomes" id="UP001364890"/>
    </source>
</evidence>
<gene>
    <name evidence="1" type="ORF">WAX74_15355</name>
</gene>
<keyword evidence="2" id="KW-1185">Reference proteome</keyword>
<dbReference type="RefSeq" id="WP_336498568.1">
    <property type="nucleotide sequence ID" value="NZ_JBAWSY010000014.1"/>
</dbReference>
<protein>
    <submittedName>
        <fullName evidence="1">Uncharacterized protein</fullName>
    </submittedName>
</protein>
<proteinExistence type="predicted"/>
<accession>A0ABU8F7K9</accession>
<dbReference type="Proteomes" id="UP001364890">
    <property type="component" value="Unassembled WGS sequence"/>
</dbReference>
<dbReference type="EMBL" id="JBAWSY010000014">
    <property type="protein sequence ID" value="MEI4770999.1"/>
    <property type="molecule type" value="Genomic_DNA"/>
</dbReference>
<comment type="caution">
    <text evidence="1">The sequence shown here is derived from an EMBL/GenBank/DDBJ whole genome shotgun (WGS) entry which is preliminary data.</text>
</comment>